<protein>
    <submittedName>
        <fullName evidence="1">Uncharacterized protein</fullName>
    </submittedName>
</protein>
<dbReference type="Proteomes" id="UP000284543">
    <property type="component" value="Unassembled WGS sequence"/>
</dbReference>
<name>A0A412Z0I0_9FIRM</name>
<evidence type="ECO:0000313" key="1">
    <source>
        <dbReference type="EMBL" id="RGV73409.1"/>
    </source>
</evidence>
<dbReference type="AlphaFoldDB" id="A0A412Z0I0"/>
<evidence type="ECO:0000313" key="2">
    <source>
        <dbReference type="Proteomes" id="UP000284543"/>
    </source>
</evidence>
<sequence length="141" mass="16091">MSTVLETLITDRTAADLADDTDRAYIAYTDLNRVEEACALLAGRLGVTIQTKAWKMEDFRTDTEMSRLLDNIKTLRAAYYTKASTPATPVKITYESIYQANDIEQILKDLGDMYDSMVSGQQRLVFRLGMRAIGNRRQEWH</sequence>
<accession>A0A412Z0I0</accession>
<comment type="caution">
    <text evidence="1">The sequence shown here is derived from an EMBL/GenBank/DDBJ whole genome shotgun (WGS) entry which is preliminary data.</text>
</comment>
<gene>
    <name evidence="1" type="ORF">DWW02_21450</name>
</gene>
<dbReference type="EMBL" id="QRZM01000010">
    <property type="protein sequence ID" value="RGV73409.1"/>
    <property type="molecule type" value="Genomic_DNA"/>
</dbReference>
<proteinExistence type="predicted"/>
<dbReference type="RefSeq" id="WP_118019309.1">
    <property type="nucleotide sequence ID" value="NZ_QRZM01000010.1"/>
</dbReference>
<organism evidence="1 2">
    <name type="scientific">Enterocloster bolteae</name>
    <dbReference type="NCBI Taxonomy" id="208479"/>
    <lineage>
        <taxon>Bacteria</taxon>
        <taxon>Bacillati</taxon>
        <taxon>Bacillota</taxon>
        <taxon>Clostridia</taxon>
        <taxon>Lachnospirales</taxon>
        <taxon>Lachnospiraceae</taxon>
        <taxon>Enterocloster</taxon>
    </lineage>
</organism>
<reference evidence="1 2" key="1">
    <citation type="submission" date="2018-08" db="EMBL/GenBank/DDBJ databases">
        <title>A genome reference for cultivated species of the human gut microbiota.</title>
        <authorList>
            <person name="Zou Y."/>
            <person name="Xue W."/>
            <person name="Luo G."/>
        </authorList>
    </citation>
    <scope>NUCLEOTIDE SEQUENCE [LARGE SCALE GENOMIC DNA]</scope>
    <source>
        <strain evidence="1 2">AF14-18</strain>
    </source>
</reference>